<keyword evidence="2 8" id="KW-0812">Transmembrane</keyword>
<organism evidence="9 10">
    <name type="scientific">Marchantia polymorpha subsp. ruderalis</name>
    <dbReference type="NCBI Taxonomy" id="1480154"/>
    <lineage>
        <taxon>Eukaryota</taxon>
        <taxon>Viridiplantae</taxon>
        <taxon>Streptophyta</taxon>
        <taxon>Embryophyta</taxon>
        <taxon>Marchantiophyta</taxon>
        <taxon>Marchantiopsida</taxon>
        <taxon>Marchantiidae</taxon>
        <taxon>Marchantiales</taxon>
        <taxon>Marchantiaceae</taxon>
        <taxon>Marchantia</taxon>
    </lineage>
</organism>
<dbReference type="InterPro" id="IPR039205">
    <property type="entry name" value="NDUFA11"/>
</dbReference>
<dbReference type="EMBL" id="LVLJ01001564">
    <property type="protein sequence ID" value="OAE28992.1"/>
    <property type="molecule type" value="Genomic_DNA"/>
</dbReference>
<evidence type="ECO:0000256" key="8">
    <source>
        <dbReference type="SAM" id="Phobius"/>
    </source>
</evidence>
<feature type="region of interest" description="Disordered" evidence="7">
    <location>
        <begin position="161"/>
        <end position="180"/>
    </location>
</feature>
<keyword evidence="10" id="KW-1185">Reference proteome</keyword>
<dbReference type="PANTHER" id="PTHR21382">
    <property type="entry name" value="NADH-UBIQUINONE OXIDOREDUCTASE SUBUNIT"/>
    <property type="match status" value="1"/>
</dbReference>
<dbReference type="Proteomes" id="UP000077202">
    <property type="component" value="Unassembled WGS sequence"/>
</dbReference>
<dbReference type="Pfam" id="PF02466">
    <property type="entry name" value="Tim17"/>
    <property type="match status" value="1"/>
</dbReference>
<dbReference type="GO" id="GO:0045271">
    <property type="term" value="C:respiratory chain complex I"/>
    <property type="evidence" value="ECO:0007669"/>
    <property type="project" value="InterPro"/>
</dbReference>
<reference evidence="9" key="1">
    <citation type="submission" date="2016-03" db="EMBL/GenBank/DDBJ databases">
        <title>Mechanisms controlling the formation of the plant cell surface in tip-growing cells are functionally conserved among land plants.</title>
        <authorList>
            <person name="Honkanen S."/>
            <person name="Jones V.A."/>
            <person name="Morieri G."/>
            <person name="Champion C."/>
            <person name="Hetherington A.J."/>
            <person name="Kelly S."/>
            <person name="Saint-Marcoux D."/>
            <person name="Proust H."/>
            <person name="Prescott H."/>
            <person name="Dolan L."/>
        </authorList>
    </citation>
    <scope>NUCLEOTIDE SEQUENCE [LARGE SCALE GENOMIC DNA]</scope>
    <source>
        <tissue evidence="9">Whole gametophyte</tissue>
    </source>
</reference>
<feature type="region of interest" description="Disordered" evidence="7">
    <location>
        <begin position="1"/>
        <end position="23"/>
    </location>
</feature>
<name>A0A176W9C0_MARPO</name>
<comment type="subcellular location">
    <subcellularLocation>
        <location evidence="1">Mitochondrion inner membrane</location>
        <topology evidence="1">Multi-pass membrane protein</topology>
    </subcellularLocation>
</comment>
<dbReference type="PANTHER" id="PTHR21382:SF1">
    <property type="entry name" value="NADH DEHYDROGENASE [UBIQUINONE] 1 ALPHA SUBCOMPLEX SUBUNIT 11"/>
    <property type="match status" value="1"/>
</dbReference>
<feature type="transmembrane region" description="Helical" evidence="8">
    <location>
        <begin position="85"/>
        <end position="104"/>
    </location>
</feature>
<keyword evidence="5" id="KW-0496">Mitochondrion</keyword>
<evidence type="ECO:0000256" key="6">
    <source>
        <dbReference type="ARBA" id="ARBA00023136"/>
    </source>
</evidence>
<dbReference type="GO" id="GO:0005743">
    <property type="term" value="C:mitochondrial inner membrane"/>
    <property type="evidence" value="ECO:0007669"/>
    <property type="project" value="UniProtKB-SubCell"/>
</dbReference>
<keyword evidence="6 8" id="KW-0472">Membrane</keyword>
<evidence type="ECO:0000256" key="7">
    <source>
        <dbReference type="SAM" id="MobiDB-lite"/>
    </source>
</evidence>
<dbReference type="AlphaFoldDB" id="A0A176W9C0"/>
<comment type="caution">
    <text evidence="9">The sequence shown here is derived from an EMBL/GenBank/DDBJ whole genome shotgun (WGS) entry which is preliminary data.</text>
</comment>
<proteinExistence type="predicted"/>
<evidence type="ECO:0000313" key="10">
    <source>
        <dbReference type="Proteomes" id="UP000077202"/>
    </source>
</evidence>
<evidence type="ECO:0000256" key="5">
    <source>
        <dbReference type="ARBA" id="ARBA00023128"/>
    </source>
</evidence>
<protein>
    <recommendedName>
        <fullName evidence="11">NADH dehydrogenase [ubiquinone] 1 alpha subcomplex subunit 11</fullName>
    </recommendedName>
</protein>
<feature type="compositionally biased region" description="Basic residues" evidence="7">
    <location>
        <begin position="1"/>
        <end position="12"/>
    </location>
</feature>
<keyword evidence="3" id="KW-0999">Mitochondrion inner membrane</keyword>
<feature type="transmembrane region" description="Helical" evidence="8">
    <location>
        <begin position="45"/>
        <end position="65"/>
    </location>
</feature>
<gene>
    <name evidence="9" type="ORF">AXG93_3036s1190</name>
</gene>
<dbReference type="GO" id="GO:0006120">
    <property type="term" value="P:mitochondrial electron transport, NADH to ubiquinone"/>
    <property type="evidence" value="ECO:0007669"/>
    <property type="project" value="InterPro"/>
</dbReference>
<evidence type="ECO:0008006" key="11">
    <source>
        <dbReference type="Google" id="ProtNLM"/>
    </source>
</evidence>
<evidence type="ECO:0000256" key="1">
    <source>
        <dbReference type="ARBA" id="ARBA00004448"/>
    </source>
</evidence>
<evidence type="ECO:0000313" key="9">
    <source>
        <dbReference type="EMBL" id="OAE28992.1"/>
    </source>
</evidence>
<evidence type="ECO:0000256" key="4">
    <source>
        <dbReference type="ARBA" id="ARBA00022989"/>
    </source>
</evidence>
<keyword evidence="4 8" id="KW-1133">Transmembrane helix</keyword>
<sequence>MIHRMSRKKKGKQLSGWESGALSEEMEAEEARDLGDYDTVMFRTLSGAGSSFLAGTIIGAIHATWSDVPAVEKNVAWPALQKTGRLMGSYGILFGAIGATFTMVDAVSESIRGKKDFVNGVFGGFAAGSILGFRAGRIPVGLGAGAAMAAVSAFMDAGGQRTRAPTGREYLPYPRENRDY</sequence>
<evidence type="ECO:0000256" key="3">
    <source>
        <dbReference type="ARBA" id="ARBA00022792"/>
    </source>
</evidence>
<accession>A0A176W9C0</accession>
<evidence type="ECO:0000256" key="2">
    <source>
        <dbReference type="ARBA" id="ARBA00022692"/>
    </source>
</evidence>